<reference evidence="2 3" key="1">
    <citation type="submission" date="2019-12" db="EMBL/GenBank/DDBJ databases">
        <title>Sequencing and analysis of the whole genome of Mycoplasma gallinaceum strain Peacock20181011.</title>
        <authorList>
            <person name="Liu X."/>
            <person name="Qin Z."/>
            <person name="Xu H."/>
        </authorList>
    </citation>
    <scope>NUCLEOTIDE SEQUENCE [LARGE SCALE GENOMIC DNA]</scope>
    <source>
        <strain evidence="2 3">Peacock20181011</strain>
    </source>
</reference>
<name>A0A6H0V1W9_9BACT</name>
<sequence>MIDGKSISGIGNAISELLTETRTVAQQIAGVLVPLAFSILFLILAFKTIWLNTKLKGGQGDQNTKDSRNTLAIATIICLIIAVSTGVLLNVL</sequence>
<dbReference type="Proteomes" id="UP000503310">
    <property type="component" value="Chromosome"/>
</dbReference>
<protein>
    <submittedName>
        <fullName evidence="2">Uncharacterized protein</fullName>
    </submittedName>
</protein>
<dbReference type="AlphaFoldDB" id="A0A6H0V1W9"/>
<evidence type="ECO:0000313" key="2">
    <source>
        <dbReference type="EMBL" id="QIW62340.1"/>
    </source>
</evidence>
<keyword evidence="1" id="KW-0472">Membrane</keyword>
<proteinExistence type="predicted"/>
<dbReference type="RefSeq" id="WP_167845308.1">
    <property type="nucleotide sequence ID" value="NZ_CP047225.1"/>
</dbReference>
<keyword evidence="1" id="KW-0812">Transmembrane</keyword>
<evidence type="ECO:0000256" key="1">
    <source>
        <dbReference type="SAM" id="Phobius"/>
    </source>
</evidence>
<accession>A0A6H0V1W9</accession>
<evidence type="ECO:0000313" key="3">
    <source>
        <dbReference type="Proteomes" id="UP000503310"/>
    </source>
</evidence>
<dbReference type="EMBL" id="CP047225">
    <property type="protein sequence ID" value="QIW62340.1"/>
    <property type="molecule type" value="Genomic_DNA"/>
</dbReference>
<keyword evidence="1" id="KW-1133">Transmembrane helix</keyword>
<gene>
    <name evidence="2" type="ORF">GOQ20_02810</name>
</gene>
<feature type="transmembrane region" description="Helical" evidence="1">
    <location>
        <begin position="71"/>
        <end position="91"/>
    </location>
</feature>
<feature type="transmembrane region" description="Helical" evidence="1">
    <location>
        <begin position="28"/>
        <end position="50"/>
    </location>
</feature>
<organism evidence="2 3">
    <name type="scientific">Mycoplasmopsis gallinacea</name>
    <dbReference type="NCBI Taxonomy" id="29556"/>
    <lineage>
        <taxon>Bacteria</taxon>
        <taxon>Bacillati</taxon>
        <taxon>Mycoplasmatota</taxon>
        <taxon>Mycoplasmoidales</taxon>
        <taxon>Metamycoplasmataceae</taxon>
        <taxon>Mycoplasmopsis</taxon>
    </lineage>
</organism>